<dbReference type="Gene3D" id="3.40.50.300">
    <property type="entry name" value="P-loop containing nucleotide triphosphate hydrolases"/>
    <property type="match status" value="1"/>
</dbReference>
<evidence type="ECO:0000256" key="8">
    <source>
        <dbReference type="ARBA" id="ARBA00022840"/>
    </source>
</evidence>
<dbReference type="GO" id="GO:0000785">
    <property type="term" value="C:chromatin"/>
    <property type="evidence" value="ECO:0007669"/>
    <property type="project" value="TreeGrafter"/>
</dbReference>
<dbReference type="InterPro" id="IPR000953">
    <property type="entry name" value="Chromo/chromo_shadow_dom"/>
</dbReference>
<dbReference type="InterPro" id="IPR023780">
    <property type="entry name" value="Chromo_domain"/>
</dbReference>
<dbReference type="GO" id="GO:0016887">
    <property type="term" value="F:ATP hydrolysis activity"/>
    <property type="evidence" value="ECO:0007669"/>
    <property type="project" value="TreeGrafter"/>
</dbReference>
<name>A0A6P5H870_ANACO</name>
<dbReference type="InterPro" id="IPR000330">
    <property type="entry name" value="SNF2_N"/>
</dbReference>
<protein>
    <submittedName>
        <fullName evidence="17">Chromodomain-helicase-DNA-binding protein Mi-2 homolog isoform X4</fullName>
    </submittedName>
</protein>
<evidence type="ECO:0000256" key="3">
    <source>
        <dbReference type="ARBA" id="ARBA00022737"/>
    </source>
</evidence>
<dbReference type="InterPro" id="IPR014001">
    <property type="entry name" value="Helicase_ATP-bd"/>
</dbReference>
<dbReference type="SMART" id="SM00298">
    <property type="entry name" value="CHROMO"/>
    <property type="match status" value="2"/>
</dbReference>
<dbReference type="RefSeq" id="XP_020115174.1">
    <property type="nucleotide sequence ID" value="XM_020259585.1"/>
</dbReference>
<dbReference type="GO" id="GO:0140658">
    <property type="term" value="F:ATP-dependent chromatin remodeler activity"/>
    <property type="evidence" value="ECO:0007669"/>
    <property type="project" value="TreeGrafter"/>
</dbReference>
<accession>A0A6P5H870</accession>
<dbReference type="InterPro" id="IPR019787">
    <property type="entry name" value="Znf_PHD-finger"/>
</dbReference>
<dbReference type="OrthoDB" id="885191at2759"/>
<dbReference type="SUPFAM" id="SSF54160">
    <property type="entry name" value="Chromo domain-like"/>
    <property type="match status" value="2"/>
</dbReference>
<dbReference type="InterPro" id="IPR001965">
    <property type="entry name" value="Znf_PHD"/>
</dbReference>
<dbReference type="InterPro" id="IPR013083">
    <property type="entry name" value="Znf_RING/FYVE/PHD"/>
</dbReference>
<evidence type="ECO:0000256" key="9">
    <source>
        <dbReference type="ARBA" id="ARBA00023242"/>
    </source>
</evidence>
<feature type="domain" description="Helicase ATP-binding" evidence="14">
    <location>
        <begin position="743"/>
        <end position="906"/>
    </location>
</feature>
<evidence type="ECO:0000259" key="15">
    <source>
        <dbReference type="PROSITE" id="PS51194"/>
    </source>
</evidence>
<feature type="compositionally biased region" description="Basic and acidic residues" evidence="11">
    <location>
        <begin position="249"/>
        <end position="258"/>
    </location>
</feature>
<evidence type="ECO:0000256" key="2">
    <source>
        <dbReference type="ARBA" id="ARBA00022723"/>
    </source>
</evidence>
<proteinExistence type="predicted"/>
<keyword evidence="9" id="KW-0539">Nucleus</keyword>
<sequence length="1989" mass="219049">MAKTRSGGQQKEADSSRPKSRAAAQKVKAKITKSSTASGSTSNGGSRSRNTPSNAKDARNSVTSGSEAADSINLRRSSREPPTKRTSVSSSTTTGSRKSGRLANQSPPFSPGEKKSERAEKKRPRSPVRKSDRVEKNRASSSSGFKSPNKSPSPVATAKSTKKAKIEKKIVGIDAKSKSGRNKMDTEIGSSKSKKRMTGRSYRAFFKQSAKNLKIPDPARMQEEEDEEEEEEENCSDARASDNDEDGVDNCHELKGDQAHTQYNGSLKGAGEGSSSGSEKVPDLSVEIDSRSKLGSSTMRQPSKCSDSDDHIEKESDFEGDRSDISESDKVKLRTPELVDTDTDAGSPATGFSPESKDNSEANAKMPADMDAGSPTTGFSLESKDIPEANVKMPADSLSSEALLNKQEAFGADATSPSGTKIKNLDRCLECPKPLRVKDLQAQDNCICSTKAKPDLTSSFSERLSVEVSGHVGIPEGHSMSANVKELLMDKVGPHACVVCKNPGTLLCCDGKGCKRSFHLSCLDPPLQTIPPGVWLCIPCIKKKIQFGVYSVTEGVESLWDVKEGMQNSKHYFVKYKSLAHVYNRWIPESEILSEAPEVVAKFNRRYQKEKITRWRQEWTEPHRLLMKRQLMPKKLANEFFNGLADKVSYCNAEWLVKWRDLGYEHATWELETSHFLQTAEGLMLIKDYEARHGEAKKASDLSKASKALQFKQNPFHKLQKLPNGCPANLDNDHLNAVNRLREFWHKSHNAVFIDGQERVIKTILFILSLLPHAYRPFLIISTAASISLWENKFERLAPSINVVVYNGSKDVRKMIRTLEFYEQGGCIMFQVLLSHPDAVIEDFHSVESISWEAIIVDECQNSRVSKNLEHLKSLASDIRMLLLSAPLKDNLAEHINLLSFLDPGGKRTCLDSSKFDSSDTVGSLAILKERLARYIAYERKSDSSKFLEYWVPVRLSDVQLELYCATLISNLLPLRSYTKTDSVGALRDILISLRKCCDHPYIVDQSLQSSLTKNHPVGEILDIGVNASGKLLLLDKTLREIQKRKLRVLILFQSVGGAGRNPIGDFLDDFLRQRFGADSYERVDSGLLMSKKQAAMSKFNNKENGRFVFLIENHACLPSIKLSSVDAIIIYDSDWNPLNDLRALQKISIEPQSKQVVVFRLYSSCTVEEKVLILAKQDMLLGTNIQSISPTVSHALLSWGASYLFSKLDALHQNNDLNKFADASTDKLFLDEVVGDLLAKLSNQAEAFSERKSSVLVKAHLSGMSYSRNITLVGEKEGISSMDKDPPKFWSNLLEGRYPSWQYISEQSPRSRRKVQDLDESAKLPAAENEEIKRKRKKVASETIDPKSLQGWLQDKRKEVTDSTDVMSRENSTPSTGSGRQSFSPQWKEVVIPSRRSSKAELTGNQGGLESGSLASWAPTYDDMDAHKSPTVQSEGREKLWNAQRSLHLLLKPELSNLCGILRLPEDVKSKAEVFLGYVMNNHQVSQESKAVLQAFKISLEPSSDRCEIETIEGGRAPATSFSPQILVSVQNTSTVLPVHTDPSNNIATSTAACRRIVEPSTVIHDSVQPVQQLPAAAAATLTGQPNNPPTSCSNIAPERTHPEAPSTDRPEMESRPPQLFPMSQLVLSQGINPEPLKNELTRIRLHVETLTKLHEDKKMQLKLESEQEIEKIRKKYETLLQDEDSRFRQQQKVLGGFYDKVLVHQSLAEEFRAKFIDNRRQTAESSQGQNQGSQSLQQLPQVSSQQQLAQRPSSASATASASAALSGPIPPTRPSTSLASNRYRVPPSPISSTTSTPAVRPPSTIPLAPPIPVVHPAPTTSTPPNSLVRAANSVLPTNMVRSQFSSIFSSHGGTGQVRSAPPHLSRFRPASSSAASFPQNTGIVANQQQVSTSLTSSSLHPPAISYSGIFQPAGLGTLQVSHSTSPSANLPLGNNVNIGAVPQTTAAAGPALDNWLMSNMRVSNNQSLMNVGRSEAAADVVCISDEE</sequence>
<dbReference type="Gene3D" id="3.40.50.10810">
    <property type="entry name" value="Tandem AAA-ATPase domain"/>
    <property type="match status" value="1"/>
</dbReference>
<dbReference type="Pfam" id="PF00271">
    <property type="entry name" value="Helicase_C"/>
    <property type="match status" value="1"/>
</dbReference>
<dbReference type="PANTHER" id="PTHR45623:SF13">
    <property type="entry name" value="HELICASE PROTEIN MOM1"/>
    <property type="match status" value="1"/>
</dbReference>
<evidence type="ECO:0000256" key="1">
    <source>
        <dbReference type="ARBA" id="ARBA00004123"/>
    </source>
</evidence>
<feature type="compositionally biased region" description="Low complexity" evidence="11">
    <location>
        <begin position="1727"/>
        <end position="1768"/>
    </location>
</feature>
<dbReference type="Pfam" id="PF00385">
    <property type="entry name" value="Chromo"/>
    <property type="match status" value="1"/>
</dbReference>
<dbReference type="GO" id="GO:0003677">
    <property type="term" value="F:DNA binding"/>
    <property type="evidence" value="ECO:0007669"/>
    <property type="project" value="TreeGrafter"/>
</dbReference>
<evidence type="ECO:0000256" key="10">
    <source>
        <dbReference type="PROSITE-ProRule" id="PRU00146"/>
    </source>
</evidence>
<dbReference type="PROSITE" id="PS51192">
    <property type="entry name" value="HELICASE_ATP_BIND_1"/>
    <property type="match status" value="1"/>
</dbReference>
<evidence type="ECO:0000256" key="4">
    <source>
        <dbReference type="ARBA" id="ARBA00022741"/>
    </source>
</evidence>
<feature type="region of interest" description="Disordered" evidence="11">
    <location>
        <begin position="1582"/>
        <end position="1618"/>
    </location>
</feature>
<dbReference type="InterPro" id="IPR011011">
    <property type="entry name" value="Znf_FYVE_PHD"/>
</dbReference>
<dbReference type="Gene3D" id="2.40.50.40">
    <property type="match status" value="2"/>
</dbReference>
<feature type="region of interest" description="Disordered" evidence="11">
    <location>
        <begin position="1"/>
        <end position="387"/>
    </location>
</feature>
<dbReference type="SUPFAM" id="SSF52540">
    <property type="entry name" value="P-loop containing nucleoside triphosphate hydrolases"/>
    <property type="match status" value="2"/>
</dbReference>
<dbReference type="PROSITE" id="PS50016">
    <property type="entry name" value="ZF_PHD_2"/>
    <property type="match status" value="1"/>
</dbReference>
<dbReference type="PROSITE" id="PS01359">
    <property type="entry name" value="ZF_PHD_1"/>
    <property type="match status" value="1"/>
</dbReference>
<dbReference type="InterPro" id="IPR049730">
    <property type="entry name" value="SNF2/RAD54-like_C"/>
</dbReference>
<keyword evidence="8" id="KW-0067">ATP-binding</keyword>
<feature type="region of interest" description="Disordered" evidence="11">
    <location>
        <begin position="1721"/>
        <end position="1806"/>
    </location>
</feature>
<dbReference type="Gene3D" id="3.30.40.10">
    <property type="entry name" value="Zinc/RING finger domain, C3HC4 (zinc finger)"/>
    <property type="match status" value="1"/>
</dbReference>
<feature type="compositionally biased region" description="Low complexity" evidence="11">
    <location>
        <begin position="34"/>
        <end position="51"/>
    </location>
</feature>
<keyword evidence="16" id="KW-1185">Reference proteome</keyword>
<feature type="domain" description="Helicase C-terminal" evidence="15">
    <location>
        <begin position="1034"/>
        <end position="1197"/>
    </location>
</feature>
<keyword evidence="2" id="KW-0479">Metal-binding</keyword>
<reference evidence="16" key="1">
    <citation type="journal article" date="2015" name="Nat. Genet.">
        <title>The pineapple genome and the evolution of CAM photosynthesis.</title>
        <authorList>
            <person name="Ming R."/>
            <person name="VanBuren R."/>
            <person name="Wai C.M."/>
            <person name="Tang H."/>
            <person name="Schatz M.C."/>
            <person name="Bowers J.E."/>
            <person name="Lyons E."/>
            <person name="Wang M.L."/>
            <person name="Chen J."/>
            <person name="Biggers E."/>
            <person name="Zhang J."/>
            <person name="Huang L."/>
            <person name="Zhang L."/>
            <person name="Miao W."/>
            <person name="Zhang J."/>
            <person name="Ye Z."/>
            <person name="Miao C."/>
            <person name="Lin Z."/>
            <person name="Wang H."/>
            <person name="Zhou H."/>
            <person name="Yim W.C."/>
            <person name="Priest H.D."/>
            <person name="Zheng C."/>
            <person name="Woodhouse M."/>
            <person name="Edger P.P."/>
            <person name="Guyot R."/>
            <person name="Guo H.B."/>
            <person name="Guo H."/>
            <person name="Zheng G."/>
            <person name="Singh R."/>
            <person name="Sharma A."/>
            <person name="Min X."/>
            <person name="Zheng Y."/>
            <person name="Lee H."/>
            <person name="Gurtowski J."/>
            <person name="Sedlazeck F.J."/>
            <person name="Harkess A."/>
            <person name="McKain M.R."/>
            <person name="Liao Z."/>
            <person name="Fang J."/>
            <person name="Liu J."/>
            <person name="Zhang X."/>
            <person name="Zhang Q."/>
            <person name="Hu W."/>
            <person name="Qin Y."/>
            <person name="Wang K."/>
            <person name="Chen L.Y."/>
            <person name="Shirley N."/>
            <person name="Lin Y.R."/>
            <person name="Liu L.Y."/>
            <person name="Hernandez A.G."/>
            <person name="Wright C.L."/>
            <person name="Bulone V."/>
            <person name="Tuskan G.A."/>
            <person name="Heath K."/>
            <person name="Zee F."/>
            <person name="Moore P.H."/>
            <person name="Sunkar R."/>
            <person name="Leebens-Mack J.H."/>
            <person name="Mockler T."/>
            <person name="Bennetzen J.L."/>
            <person name="Freeling M."/>
            <person name="Sankoff D."/>
            <person name="Paterson A.H."/>
            <person name="Zhu X."/>
            <person name="Yang X."/>
            <person name="Smith J.A."/>
            <person name="Cushman J.C."/>
            <person name="Paull R.E."/>
            <person name="Yu Q."/>
        </authorList>
    </citation>
    <scope>NUCLEOTIDE SEQUENCE [LARGE SCALE GENOMIC DNA]</scope>
    <source>
        <strain evidence="16">cv. F153</strain>
    </source>
</reference>
<dbReference type="CDD" id="cd18793">
    <property type="entry name" value="SF2_C_SNF"/>
    <property type="match status" value="1"/>
</dbReference>
<feature type="compositionally biased region" description="Acidic residues" evidence="11">
    <location>
        <begin position="223"/>
        <end position="235"/>
    </location>
</feature>
<dbReference type="GO" id="GO:0005634">
    <property type="term" value="C:nucleus"/>
    <property type="evidence" value="ECO:0007669"/>
    <property type="project" value="UniProtKB-SubCell"/>
</dbReference>
<keyword evidence="5 10" id="KW-0863">Zinc-finger</keyword>
<evidence type="ECO:0000259" key="12">
    <source>
        <dbReference type="PROSITE" id="PS50013"/>
    </source>
</evidence>
<feature type="compositionally biased region" description="Polar residues" evidence="11">
    <location>
        <begin position="1585"/>
        <end position="1596"/>
    </location>
</feature>
<dbReference type="Gene3D" id="6.10.250.1310">
    <property type="match status" value="1"/>
</dbReference>
<evidence type="ECO:0000259" key="13">
    <source>
        <dbReference type="PROSITE" id="PS50016"/>
    </source>
</evidence>
<dbReference type="GO" id="GO:0042393">
    <property type="term" value="F:histone binding"/>
    <property type="evidence" value="ECO:0007669"/>
    <property type="project" value="TreeGrafter"/>
</dbReference>
<feature type="domain" description="PHD-type" evidence="13">
    <location>
        <begin position="494"/>
        <end position="543"/>
    </location>
</feature>
<dbReference type="InterPro" id="IPR056882">
    <property type="entry name" value="MOM1_dom"/>
</dbReference>
<dbReference type="InterPro" id="IPR019786">
    <property type="entry name" value="Zinc_finger_PHD-type_CS"/>
</dbReference>
<dbReference type="PROSITE" id="PS51194">
    <property type="entry name" value="HELICASE_CTER"/>
    <property type="match status" value="1"/>
</dbReference>
<feature type="region of interest" description="Disordered" evidence="11">
    <location>
        <begin position="1310"/>
        <end position="1415"/>
    </location>
</feature>
<dbReference type="PANTHER" id="PTHR45623">
    <property type="entry name" value="CHROMODOMAIN-HELICASE-DNA-BINDING PROTEIN 3-RELATED-RELATED"/>
    <property type="match status" value="1"/>
</dbReference>
<dbReference type="Proteomes" id="UP000515123">
    <property type="component" value="Linkage group 25"/>
</dbReference>
<evidence type="ECO:0000256" key="7">
    <source>
        <dbReference type="ARBA" id="ARBA00022833"/>
    </source>
</evidence>
<dbReference type="Pfam" id="PF25029">
    <property type="entry name" value="MOM1"/>
    <property type="match status" value="1"/>
</dbReference>
<dbReference type="GeneID" id="109728999"/>
<dbReference type="InterPro" id="IPR038718">
    <property type="entry name" value="SNF2-like_sf"/>
</dbReference>
<evidence type="ECO:0000256" key="5">
    <source>
        <dbReference type="ARBA" id="ARBA00022771"/>
    </source>
</evidence>
<evidence type="ECO:0000313" key="17">
    <source>
        <dbReference type="RefSeq" id="XP_020115174.1"/>
    </source>
</evidence>
<keyword evidence="7" id="KW-0862">Zinc</keyword>
<dbReference type="GO" id="GO:0003682">
    <property type="term" value="F:chromatin binding"/>
    <property type="evidence" value="ECO:0007669"/>
    <property type="project" value="TreeGrafter"/>
</dbReference>
<dbReference type="GO" id="GO:0008270">
    <property type="term" value="F:zinc ion binding"/>
    <property type="evidence" value="ECO:0007669"/>
    <property type="project" value="UniProtKB-KW"/>
</dbReference>
<feature type="compositionally biased region" description="Low complexity" evidence="11">
    <location>
        <begin position="84"/>
        <end position="97"/>
    </location>
</feature>
<organism evidence="16 17">
    <name type="scientific">Ananas comosus</name>
    <name type="common">Pineapple</name>
    <name type="synonym">Ananas ananas</name>
    <dbReference type="NCBI Taxonomy" id="4615"/>
    <lineage>
        <taxon>Eukaryota</taxon>
        <taxon>Viridiplantae</taxon>
        <taxon>Streptophyta</taxon>
        <taxon>Embryophyta</taxon>
        <taxon>Tracheophyta</taxon>
        <taxon>Spermatophyta</taxon>
        <taxon>Magnoliopsida</taxon>
        <taxon>Liliopsida</taxon>
        <taxon>Poales</taxon>
        <taxon>Bromeliaceae</taxon>
        <taxon>Bromelioideae</taxon>
        <taxon>Ananas</taxon>
    </lineage>
</organism>
<evidence type="ECO:0000256" key="11">
    <source>
        <dbReference type="SAM" id="MobiDB-lite"/>
    </source>
</evidence>
<keyword evidence="6" id="KW-0378">Hydrolase</keyword>
<feature type="compositionally biased region" description="Low complexity" evidence="11">
    <location>
        <begin position="140"/>
        <end position="159"/>
    </location>
</feature>
<reference evidence="17" key="2">
    <citation type="submission" date="2025-08" db="UniProtKB">
        <authorList>
            <consortium name="RefSeq"/>
        </authorList>
    </citation>
    <scope>IDENTIFICATION</scope>
    <source>
        <tissue evidence="17">Leaf</tissue>
    </source>
</reference>
<gene>
    <name evidence="17" type="primary">LOC109728999</name>
</gene>
<feature type="compositionally biased region" description="Basic and acidic residues" evidence="11">
    <location>
        <begin position="129"/>
        <end position="138"/>
    </location>
</feature>
<feature type="compositionally biased region" description="Polar residues" evidence="11">
    <location>
        <begin position="1364"/>
        <end position="1386"/>
    </location>
</feature>
<feature type="domain" description="Chromo" evidence="12">
    <location>
        <begin position="620"/>
        <end position="701"/>
    </location>
</feature>
<feature type="compositionally biased region" description="Basic and acidic residues" evidence="11">
    <location>
        <begin position="306"/>
        <end position="337"/>
    </location>
</feature>
<dbReference type="InterPro" id="IPR016197">
    <property type="entry name" value="Chromo-like_dom_sf"/>
</dbReference>
<comment type="subcellular location">
    <subcellularLocation>
        <location evidence="1">Nucleus</location>
    </subcellularLocation>
</comment>
<dbReference type="GO" id="GO:0005524">
    <property type="term" value="F:ATP binding"/>
    <property type="evidence" value="ECO:0007669"/>
    <property type="project" value="UniProtKB-KW"/>
</dbReference>
<keyword evidence="4" id="KW-0547">Nucleotide-binding</keyword>
<dbReference type="SUPFAM" id="SSF57903">
    <property type="entry name" value="FYVE/PHD zinc finger"/>
    <property type="match status" value="1"/>
</dbReference>
<feature type="compositionally biased region" description="Basic and acidic residues" evidence="11">
    <location>
        <begin position="167"/>
        <end position="186"/>
    </location>
</feature>
<feature type="compositionally biased region" description="Polar residues" evidence="11">
    <location>
        <begin position="293"/>
        <end position="305"/>
    </location>
</feature>
<dbReference type="InterPro" id="IPR027417">
    <property type="entry name" value="P-loop_NTPase"/>
</dbReference>
<dbReference type="Pfam" id="PF00176">
    <property type="entry name" value="SNF2-rel_dom"/>
    <property type="match status" value="1"/>
</dbReference>
<dbReference type="Pfam" id="PF00628">
    <property type="entry name" value="PHD"/>
    <property type="match status" value="1"/>
</dbReference>
<evidence type="ECO:0000256" key="6">
    <source>
        <dbReference type="ARBA" id="ARBA00022801"/>
    </source>
</evidence>
<evidence type="ECO:0000259" key="14">
    <source>
        <dbReference type="PROSITE" id="PS51192"/>
    </source>
</evidence>
<keyword evidence="3" id="KW-0677">Repeat</keyword>
<dbReference type="InterPro" id="IPR001650">
    <property type="entry name" value="Helicase_C-like"/>
</dbReference>
<dbReference type="PROSITE" id="PS50013">
    <property type="entry name" value="CHROMO_2"/>
    <property type="match status" value="1"/>
</dbReference>
<dbReference type="SMART" id="SM00249">
    <property type="entry name" value="PHD"/>
    <property type="match status" value="1"/>
</dbReference>
<evidence type="ECO:0000313" key="16">
    <source>
        <dbReference type="Proteomes" id="UP000515123"/>
    </source>
</evidence>
<feature type="compositionally biased region" description="Basic and acidic residues" evidence="11">
    <location>
        <begin position="1600"/>
        <end position="1616"/>
    </location>
</feature>